<evidence type="ECO:0000313" key="1">
    <source>
        <dbReference type="EMBL" id="XCG51865.1"/>
    </source>
</evidence>
<dbReference type="RefSeq" id="WP_353646130.1">
    <property type="nucleotide sequence ID" value="NZ_CP159254.1"/>
</dbReference>
<protein>
    <submittedName>
        <fullName evidence="1">DUF2971 domain-containing protein</fullName>
    </submittedName>
</protein>
<proteinExistence type="predicted"/>
<organism evidence="1">
    <name type="scientific">Mesorhizobium sp. WSM2240</name>
    <dbReference type="NCBI Taxonomy" id="3228851"/>
    <lineage>
        <taxon>Bacteria</taxon>
        <taxon>Pseudomonadati</taxon>
        <taxon>Pseudomonadota</taxon>
        <taxon>Alphaproteobacteria</taxon>
        <taxon>Hyphomicrobiales</taxon>
        <taxon>Phyllobacteriaceae</taxon>
        <taxon>Mesorhizobium</taxon>
    </lineage>
</organism>
<accession>A0AAU8CZN7</accession>
<keyword evidence="1" id="KW-0614">Plasmid</keyword>
<reference evidence="1" key="1">
    <citation type="submission" date="2024-06" db="EMBL/GenBank/DDBJ databases">
        <title>Mesorhizobium karijinii sp. nov., a symbiont of the iconic Swainsona formosa from arid Australia.</title>
        <authorList>
            <person name="Hill Y.J."/>
            <person name="Watkin E.L.J."/>
            <person name="O'Hara G.W."/>
            <person name="Terpolilli J."/>
            <person name="Tye M.L."/>
            <person name="Kohlmeier M.G."/>
        </authorList>
    </citation>
    <scope>NUCLEOTIDE SEQUENCE</scope>
    <source>
        <strain evidence="1">WSM2240</strain>
        <plasmid evidence="1">pMk2240C</plasmid>
    </source>
</reference>
<gene>
    <name evidence="1" type="ORF">ABVK50_28890</name>
</gene>
<geneLocation type="plasmid" evidence="1">
    <name>pMk2240C</name>
</geneLocation>
<sequence>MLLEEMQGSGKKLPVPTDLVREAAGRKSPHATKKRGHPKRCFLGLCRLAWRMPIQPHPNLPGSLYKYASPDAALAILQNGTLQFGRPSTFDDEFDMRLNLAMNIDEETVIVGALDQIWESAYGPVPIPAGNKFGRALLALRFLFPHPPERAEFDAFMRPQLADRVRQWNADLKRFCDLIAGVCSNHKVLCLSASATIAPMWGLYAGNHEGAVLQYAPTSDDSFFLLARPVAYVAEVPVLFDNEGFIDWLSGRRALDEEESLHDLFVYTKTQAWAAQEEWRIVAGDGWQPDAAREFVPFAAADLHSVIFGSRAKNELRNAITALVGERYPACSLRQLIRSEVNLNYEVVDL</sequence>
<name>A0AAU8CZN7_9HYPH</name>
<dbReference type="AlphaFoldDB" id="A0AAU8CZN7"/>
<dbReference type="EMBL" id="CP159254">
    <property type="protein sequence ID" value="XCG51865.1"/>
    <property type="molecule type" value="Genomic_DNA"/>
</dbReference>